<reference evidence="2 3" key="1">
    <citation type="submission" date="2021-05" db="EMBL/GenBank/DDBJ databases">
        <authorList>
            <person name="Zhang Z.D."/>
            <person name="Osman G."/>
        </authorList>
    </citation>
    <scope>NUCLEOTIDE SEQUENCE [LARGE SCALE GENOMIC DNA]</scope>
    <source>
        <strain evidence="2 3">KCTC 32217</strain>
    </source>
</reference>
<evidence type="ECO:0008006" key="4">
    <source>
        <dbReference type="Google" id="ProtNLM"/>
    </source>
</evidence>
<evidence type="ECO:0000256" key="1">
    <source>
        <dbReference type="SAM" id="SignalP"/>
    </source>
</evidence>
<dbReference type="EMBL" id="JAHCMY010000022">
    <property type="protein sequence ID" value="MBS9525890.1"/>
    <property type="molecule type" value="Genomic_DNA"/>
</dbReference>
<feature type="signal peptide" evidence="1">
    <location>
        <begin position="1"/>
        <end position="22"/>
    </location>
</feature>
<keyword evidence="1" id="KW-0732">Signal</keyword>
<dbReference type="Pfam" id="PF14052">
    <property type="entry name" value="Caps_assemb_Wzi"/>
    <property type="match status" value="1"/>
</dbReference>
<protein>
    <recommendedName>
        <fullName evidence="4">Capsule assembly Wzi family protein</fullName>
    </recommendedName>
</protein>
<evidence type="ECO:0000313" key="3">
    <source>
        <dbReference type="Proteomes" id="UP001319104"/>
    </source>
</evidence>
<organism evidence="2 3">
    <name type="scientific">Litoribacter ruber</name>
    <dbReference type="NCBI Taxonomy" id="702568"/>
    <lineage>
        <taxon>Bacteria</taxon>
        <taxon>Pseudomonadati</taxon>
        <taxon>Bacteroidota</taxon>
        <taxon>Cytophagia</taxon>
        <taxon>Cytophagales</taxon>
        <taxon>Cyclobacteriaceae</taxon>
        <taxon>Litoribacter</taxon>
    </lineage>
</organism>
<evidence type="ECO:0000313" key="2">
    <source>
        <dbReference type="EMBL" id="MBS9525890.1"/>
    </source>
</evidence>
<keyword evidence="3" id="KW-1185">Reference proteome</keyword>
<dbReference type="AlphaFoldDB" id="A0AAP2G5U4"/>
<sequence>MLSLVRSIFFCFIFFSISSTLAQNISLGTPILDEVIRRDQLAGEESLKYSFFYRPFSYEFLPVLKNLIPKDYNNKVSVGLLPLISRTSFNNSRPYGYGNGLMTPNVGGQQYLSGGIFGRYKFLQFQLQPEFAISQNRPYRGFGHSGDIGAIENRFYLWNRGDFPERYGDGMLTRFWWGQSKVTLQAGSVEAGISTQQIWWGPGQFNALTFSYNAPGFPHFTFNTSKPVKTFLGQFEGQFLIGRLSPSGLAPSQIDQLNATFYEPPVSDWRYLNAISLTYQPKWVTNLFLGFSRTFQQFDHMRGNSVVDWLPVFEGLIQPSKFARDGSYNNTKDQQVTVFGRYIFTKLMMEMYFEYGRRDHAFNFRDILLNPEHSRAYILGFNKLIPLPESDRHFQIRAEMTQQLETINYMARYGASGLFGWHQHSSARGFAHFGQALGVGVGDSGSNVQTMELSVVDTFNKYGIVLERLENHQTFFRRAFGDQDEVRPWVDLSFGLLLDRQWDQFLLSSRLQFINAFNYQWELHPSSSPELPRGKDLFSVYAKVDLVYFLR</sequence>
<dbReference type="Gene3D" id="2.40.160.130">
    <property type="entry name" value="Capsule assembly protein Wzi"/>
    <property type="match status" value="1"/>
</dbReference>
<dbReference type="InterPro" id="IPR038636">
    <property type="entry name" value="Wzi_sf"/>
</dbReference>
<proteinExistence type="predicted"/>
<accession>A0AAP2G5U4</accession>
<feature type="chain" id="PRO_5042882422" description="Capsule assembly Wzi family protein" evidence="1">
    <location>
        <begin position="23"/>
        <end position="551"/>
    </location>
</feature>
<dbReference type="Proteomes" id="UP001319104">
    <property type="component" value="Unassembled WGS sequence"/>
</dbReference>
<comment type="caution">
    <text evidence="2">The sequence shown here is derived from an EMBL/GenBank/DDBJ whole genome shotgun (WGS) entry which is preliminary data.</text>
</comment>
<gene>
    <name evidence="2" type="ORF">KI659_17855</name>
</gene>
<name>A0AAP2G5U4_9BACT</name>
<dbReference type="InterPro" id="IPR026950">
    <property type="entry name" value="Caps_assemb_Wzi"/>
</dbReference>